<sequence length="52" mass="5661">ARVGGPAVDPTRTTNRQLAHRGSARYLRRRSKALSALNYVVIVRILGSCANP</sequence>
<evidence type="ECO:0000313" key="2">
    <source>
        <dbReference type="EMBL" id="KRX11324.1"/>
    </source>
</evidence>
<accession>A0A0V0RA12</accession>
<name>A0A0V0RA12_9BILA</name>
<comment type="caution">
    <text evidence="2">The sequence shown here is derived from an EMBL/GenBank/DDBJ whole genome shotgun (WGS) entry which is preliminary data.</text>
</comment>
<evidence type="ECO:0000313" key="3">
    <source>
        <dbReference type="Proteomes" id="UP000054630"/>
    </source>
</evidence>
<dbReference type="AlphaFoldDB" id="A0A0V0RA12"/>
<dbReference type="Proteomes" id="UP000054630">
    <property type="component" value="Unassembled WGS sequence"/>
</dbReference>
<proteinExistence type="predicted"/>
<dbReference type="OrthoDB" id="10439729at2759"/>
<organism evidence="2 3">
    <name type="scientific">Trichinella nelsoni</name>
    <dbReference type="NCBI Taxonomy" id="6336"/>
    <lineage>
        <taxon>Eukaryota</taxon>
        <taxon>Metazoa</taxon>
        <taxon>Ecdysozoa</taxon>
        <taxon>Nematoda</taxon>
        <taxon>Enoplea</taxon>
        <taxon>Dorylaimia</taxon>
        <taxon>Trichinellida</taxon>
        <taxon>Trichinellidae</taxon>
        <taxon>Trichinella</taxon>
    </lineage>
</organism>
<keyword evidence="3" id="KW-1185">Reference proteome</keyword>
<dbReference type="EMBL" id="JYDL01002534">
    <property type="protein sequence ID" value="KRX11324.1"/>
    <property type="molecule type" value="Genomic_DNA"/>
</dbReference>
<reference evidence="2 3" key="1">
    <citation type="submission" date="2015-01" db="EMBL/GenBank/DDBJ databases">
        <title>Evolution of Trichinella species and genotypes.</title>
        <authorList>
            <person name="Korhonen P.K."/>
            <person name="Edoardo P."/>
            <person name="Giuseppe L.R."/>
            <person name="Gasser R.B."/>
        </authorList>
    </citation>
    <scope>NUCLEOTIDE SEQUENCE [LARGE SCALE GENOMIC DNA]</scope>
    <source>
        <strain evidence="2">ISS37</strain>
    </source>
</reference>
<feature type="non-terminal residue" evidence="2">
    <location>
        <position position="52"/>
    </location>
</feature>
<feature type="region of interest" description="Disordered" evidence="1">
    <location>
        <begin position="1"/>
        <end position="24"/>
    </location>
</feature>
<feature type="non-terminal residue" evidence="2">
    <location>
        <position position="1"/>
    </location>
</feature>
<protein>
    <submittedName>
        <fullName evidence="2">Uncharacterized protein</fullName>
    </submittedName>
</protein>
<evidence type="ECO:0000256" key="1">
    <source>
        <dbReference type="SAM" id="MobiDB-lite"/>
    </source>
</evidence>
<gene>
    <name evidence="2" type="ORF">T07_2022</name>
</gene>